<name>A0A9P5NG22_GYMJU</name>
<evidence type="ECO:0000313" key="2">
    <source>
        <dbReference type="EMBL" id="KAF8888716.1"/>
    </source>
</evidence>
<keyword evidence="1" id="KW-0812">Transmembrane</keyword>
<protein>
    <submittedName>
        <fullName evidence="2">Uncharacterized protein</fullName>
    </submittedName>
</protein>
<feature type="transmembrane region" description="Helical" evidence="1">
    <location>
        <begin position="6"/>
        <end position="26"/>
    </location>
</feature>
<keyword evidence="3" id="KW-1185">Reference proteome</keyword>
<evidence type="ECO:0000256" key="1">
    <source>
        <dbReference type="SAM" id="Phobius"/>
    </source>
</evidence>
<evidence type="ECO:0000313" key="3">
    <source>
        <dbReference type="Proteomes" id="UP000724874"/>
    </source>
</evidence>
<keyword evidence="1" id="KW-1133">Transmembrane helix</keyword>
<dbReference type="Proteomes" id="UP000724874">
    <property type="component" value="Unassembled WGS sequence"/>
</dbReference>
<comment type="caution">
    <text evidence="2">The sequence shown here is derived from an EMBL/GenBank/DDBJ whole genome shotgun (WGS) entry which is preliminary data.</text>
</comment>
<gene>
    <name evidence="2" type="ORF">CPB84DRAFT_1786031</name>
</gene>
<dbReference type="EMBL" id="JADNYJ010000083">
    <property type="protein sequence ID" value="KAF8888716.1"/>
    <property type="molecule type" value="Genomic_DNA"/>
</dbReference>
<feature type="transmembrane region" description="Helical" evidence="1">
    <location>
        <begin position="76"/>
        <end position="94"/>
    </location>
</feature>
<keyword evidence="1" id="KW-0472">Membrane</keyword>
<accession>A0A9P5NG22</accession>
<proteinExistence type="predicted"/>
<reference evidence="2" key="1">
    <citation type="submission" date="2020-11" db="EMBL/GenBank/DDBJ databases">
        <authorList>
            <consortium name="DOE Joint Genome Institute"/>
            <person name="Ahrendt S."/>
            <person name="Riley R."/>
            <person name="Andreopoulos W."/>
            <person name="LaButti K."/>
            <person name="Pangilinan J."/>
            <person name="Ruiz-duenas F.J."/>
            <person name="Barrasa J.M."/>
            <person name="Sanchez-Garcia M."/>
            <person name="Camarero S."/>
            <person name="Miyauchi S."/>
            <person name="Serrano A."/>
            <person name="Linde D."/>
            <person name="Babiker R."/>
            <person name="Drula E."/>
            <person name="Ayuso-Fernandez I."/>
            <person name="Pacheco R."/>
            <person name="Padilla G."/>
            <person name="Ferreira P."/>
            <person name="Barriuso J."/>
            <person name="Kellner H."/>
            <person name="Castanera R."/>
            <person name="Alfaro M."/>
            <person name="Ramirez L."/>
            <person name="Pisabarro A.G."/>
            <person name="Kuo A."/>
            <person name="Tritt A."/>
            <person name="Lipzen A."/>
            <person name="He G."/>
            <person name="Yan M."/>
            <person name="Ng V."/>
            <person name="Cullen D."/>
            <person name="Martin F."/>
            <person name="Rosso M.-N."/>
            <person name="Henrissat B."/>
            <person name="Hibbett D."/>
            <person name="Martinez A.T."/>
            <person name="Grigoriev I.V."/>
        </authorList>
    </citation>
    <scope>NUCLEOTIDE SEQUENCE</scope>
    <source>
        <strain evidence="2">AH 44721</strain>
    </source>
</reference>
<organism evidence="2 3">
    <name type="scientific">Gymnopilus junonius</name>
    <name type="common">Spectacular rustgill mushroom</name>
    <name type="synonym">Gymnopilus spectabilis subsp. junonius</name>
    <dbReference type="NCBI Taxonomy" id="109634"/>
    <lineage>
        <taxon>Eukaryota</taxon>
        <taxon>Fungi</taxon>
        <taxon>Dikarya</taxon>
        <taxon>Basidiomycota</taxon>
        <taxon>Agaricomycotina</taxon>
        <taxon>Agaricomycetes</taxon>
        <taxon>Agaricomycetidae</taxon>
        <taxon>Agaricales</taxon>
        <taxon>Agaricineae</taxon>
        <taxon>Hymenogastraceae</taxon>
        <taxon>Gymnopilus</taxon>
    </lineage>
</organism>
<feature type="transmembrane region" description="Helical" evidence="1">
    <location>
        <begin position="38"/>
        <end position="64"/>
    </location>
</feature>
<dbReference type="AlphaFoldDB" id="A0A9P5NG22"/>
<sequence length="96" mass="11439">MGIIWVYFFFLWSFSFFLPFSFFGFLSLSSYYDKRSFYLPALLLLLRCLFPCSSCCVLFSLFYYHRSFSYLHLIRHGPLSLVYCLLLILILHVLGS</sequence>